<evidence type="ECO:0000256" key="9">
    <source>
        <dbReference type="ARBA" id="ARBA00034488"/>
    </source>
</evidence>
<dbReference type="InterPro" id="IPR027417">
    <property type="entry name" value="P-loop_NTPase"/>
</dbReference>
<evidence type="ECO:0000259" key="13">
    <source>
        <dbReference type="PROSITE" id="PS50067"/>
    </source>
</evidence>
<organism evidence="15 16">
    <name type="scientific">Apostasia shenzhenica</name>
    <dbReference type="NCBI Taxonomy" id="1088818"/>
    <lineage>
        <taxon>Eukaryota</taxon>
        <taxon>Viridiplantae</taxon>
        <taxon>Streptophyta</taxon>
        <taxon>Embryophyta</taxon>
        <taxon>Tracheophyta</taxon>
        <taxon>Spermatophyta</taxon>
        <taxon>Magnoliopsida</taxon>
        <taxon>Liliopsida</taxon>
        <taxon>Asparagales</taxon>
        <taxon>Orchidaceae</taxon>
        <taxon>Apostasioideae</taxon>
        <taxon>Apostasia</taxon>
    </lineage>
</organism>
<evidence type="ECO:0000256" key="8">
    <source>
        <dbReference type="ARBA" id="ARBA00023175"/>
    </source>
</evidence>
<comment type="similarity">
    <text evidence="9">Belongs to the TRAFAC class myosin-kinesin ATPase superfamily. Kinesin family. KIN-12 subfamily.</text>
</comment>
<evidence type="ECO:0000256" key="10">
    <source>
        <dbReference type="PROSITE-ProRule" id="PRU00283"/>
    </source>
</evidence>
<feature type="binding site" evidence="10">
    <location>
        <begin position="661"/>
        <end position="668"/>
    </location>
    <ligand>
        <name>ATP</name>
        <dbReference type="ChEBI" id="CHEBI:30616"/>
    </ligand>
</feature>
<dbReference type="PROSITE" id="PS51471">
    <property type="entry name" value="FE2OG_OXY"/>
    <property type="match status" value="1"/>
</dbReference>
<keyword evidence="16" id="KW-1185">Reference proteome</keyword>
<evidence type="ECO:0000256" key="5">
    <source>
        <dbReference type="ARBA" id="ARBA00023002"/>
    </source>
</evidence>
<dbReference type="STRING" id="1088818.A0A2I0AFL8"/>
<protein>
    <submittedName>
        <fullName evidence="15">Kinesin-like protein KIN12A</fullName>
    </submittedName>
</protein>
<evidence type="ECO:0000256" key="4">
    <source>
        <dbReference type="ARBA" id="ARBA00022840"/>
    </source>
</evidence>
<dbReference type="Pfam" id="PF03171">
    <property type="entry name" value="2OG-FeII_Oxy"/>
    <property type="match status" value="1"/>
</dbReference>
<dbReference type="SUPFAM" id="SSF51197">
    <property type="entry name" value="Clavaminate synthase-like"/>
    <property type="match status" value="1"/>
</dbReference>
<evidence type="ECO:0000256" key="3">
    <source>
        <dbReference type="ARBA" id="ARBA00022741"/>
    </source>
</evidence>
<feature type="coiled-coil region" evidence="11">
    <location>
        <begin position="1623"/>
        <end position="1781"/>
    </location>
</feature>
<dbReference type="GO" id="GO:0005874">
    <property type="term" value="C:microtubule"/>
    <property type="evidence" value="ECO:0007669"/>
    <property type="project" value="UniProtKB-KW"/>
</dbReference>
<dbReference type="InterPro" id="IPR044861">
    <property type="entry name" value="IPNS-like_FE2OG_OXY"/>
</dbReference>
<dbReference type="PROSITE" id="PS00411">
    <property type="entry name" value="KINESIN_MOTOR_1"/>
    <property type="match status" value="1"/>
</dbReference>
<feature type="compositionally biased region" description="Polar residues" evidence="12">
    <location>
        <begin position="501"/>
        <end position="529"/>
    </location>
</feature>
<dbReference type="GO" id="GO:0005524">
    <property type="term" value="F:ATP binding"/>
    <property type="evidence" value="ECO:0007669"/>
    <property type="project" value="UniProtKB-UniRule"/>
</dbReference>
<proteinExistence type="inferred from homology"/>
<feature type="coiled-coil region" evidence="11">
    <location>
        <begin position="2881"/>
        <end position="2908"/>
    </location>
</feature>
<keyword evidence="6" id="KW-0408">Iron</keyword>
<dbReference type="InterPro" id="IPR044986">
    <property type="entry name" value="KIF15/KIN-12"/>
</dbReference>
<dbReference type="GO" id="GO:0016491">
    <property type="term" value="F:oxidoreductase activity"/>
    <property type="evidence" value="ECO:0007669"/>
    <property type="project" value="UniProtKB-KW"/>
</dbReference>
<feature type="coiled-coil region" evidence="11">
    <location>
        <begin position="2305"/>
        <end position="2360"/>
    </location>
</feature>
<evidence type="ECO:0000313" key="16">
    <source>
        <dbReference type="Proteomes" id="UP000236161"/>
    </source>
</evidence>
<dbReference type="InterPro" id="IPR026992">
    <property type="entry name" value="DIOX_N"/>
</dbReference>
<dbReference type="PROSITE" id="PS50067">
    <property type="entry name" value="KINESIN_MOTOR_2"/>
    <property type="match status" value="1"/>
</dbReference>
<feature type="region of interest" description="Disordered" evidence="12">
    <location>
        <begin position="483"/>
        <end position="539"/>
    </location>
</feature>
<feature type="coiled-coil region" evidence="11">
    <location>
        <begin position="1444"/>
        <end position="1513"/>
    </location>
</feature>
<evidence type="ECO:0000256" key="7">
    <source>
        <dbReference type="ARBA" id="ARBA00023054"/>
    </source>
</evidence>
<dbReference type="FunFam" id="3.40.850.10:FF:000033">
    <property type="entry name" value="Kinesin-like protein KIN-12E"/>
    <property type="match status" value="1"/>
</dbReference>
<dbReference type="Proteomes" id="UP000236161">
    <property type="component" value="Unassembled WGS sequence"/>
</dbReference>
<accession>A0A2I0AFL8</accession>
<dbReference type="InterPro" id="IPR001752">
    <property type="entry name" value="Kinesin_motor_dom"/>
</dbReference>
<feature type="domain" description="Fe2OG dioxygenase" evidence="14">
    <location>
        <begin position="202"/>
        <end position="304"/>
    </location>
</feature>
<keyword evidence="2" id="KW-0479">Metal-binding</keyword>
<dbReference type="SUPFAM" id="SSF52540">
    <property type="entry name" value="P-loop containing nucleoside triphosphate hydrolases"/>
    <property type="match status" value="1"/>
</dbReference>
<dbReference type="PANTHER" id="PTHR37739:SF8">
    <property type="entry name" value="KINESIN-LIKE PROTEIN KIN-12D"/>
    <property type="match status" value="1"/>
</dbReference>
<evidence type="ECO:0000256" key="11">
    <source>
        <dbReference type="SAM" id="Coils"/>
    </source>
</evidence>
<feature type="compositionally biased region" description="Basic and acidic residues" evidence="12">
    <location>
        <begin position="416"/>
        <end position="431"/>
    </location>
</feature>
<dbReference type="GO" id="GO:0046872">
    <property type="term" value="F:metal ion binding"/>
    <property type="evidence" value="ECO:0007669"/>
    <property type="project" value="UniProtKB-KW"/>
</dbReference>
<feature type="coiled-coil region" evidence="11">
    <location>
        <begin position="2773"/>
        <end position="2807"/>
    </location>
</feature>
<keyword evidence="3 10" id="KW-0547">Nucleotide-binding</keyword>
<feature type="coiled-coil region" evidence="11">
    <location>
        <begin position="2035"/>
        <end position="2069"/>
    </location>
</feature>
<dbReference type="GO" id="GO:0003777">
    <property type="term" value="F:microtubule motor activity"/>
    <property type="evidence" value="ECO:0007669"/>
    <property type="project" value="InterPro"/>
</dbReference>
<dbReference type="GO" id="GO:0007018">
    <property type="term" value="P:microtubule-based movement"/>
    <property type="evidence" value="ECO:0007669"/>
    <property type="project" value="InterPro"/>
</dbReference>
<dbReference type="SMART" id="SM00129">
    <property type="entry name" value="KISc"/>
    <property type="match status" value="1"/>
</dbReference>
<feature type="region of interest" description="Disordered" evidence="12">
    <location>
        <begin position="458"/>
        <end position="477"/>
    </location>
</feature>
<dbReference type="InterPro" id="IPR019821">
    <property type="entry name" value="Kinesin_motor_CS"/>
</dbReference>
<evidence type="ECO:0000256" key="6">
    <source>
        <dbReference type="ARBA" id="ARBA00023004"/>
    </source>
</evidence>
<evidence type="ECO:0000259" key="14">
    <source>
        <dbReference type="PROSITE" id="PS51471"/>
    </source>
</evidence>
<feature type="coiled-coil region" evidence="11">
    <location>
        <begin position="924"/>
        <end position="951"/>
    </location>
</feature>
<keyword evidence="4 10" id="KW-0067">ATP-binding</keyword>
<evidence type="ECO:0000256" key="1">
    <source>
        <dbReference type="ARBA" id="ARBA00022701"/>
    </source>
</evidence>
<dbReference type="Pfam" id="PF14226">
    <property type="entry name" value="DIOX_N"/>
    <property type="match status" value="1"/>
</dbReference>
<keyword evidence="8 10" id="KW-0505">Motor protein</keyword>
<keyword evidence="1" id="KW-0493">Microtubule</keyword>
<dbReference type="Gene3D" id="3.40.850.10">
    <property type="entry name" value="Kinesin motor domain"/>
    <property type="match status" value="1"/>
</dbReference>
<gene>
    <name evidence="15" type="primary">KIN12A</name>
    <name evidence="15" type="ORF">AXF42_Ash000148</name>
</gene>
<feature type="domain" description="Kinesin motor" evidence="13">
    <location>
        <begin position="580"/>
        <end position="917"/>
    </location>
</feature>
<feature type="coiled-coil region" evidence="11">
    <location>
        <begin position="1309"/>
        <end position="1357"/>
    </location>
</feature>
<dbReference type="InterPro" id="IPR036961">
    <property type="entry name" value="Kinesin_motor_dom_sf"/>
</dbReference>
<feature type="region of interest" description="Disordered" evidence="12">
    <location>
        <begin position="403"/>
        <end position="437"/>
    </location>
</feature>
<evidence type="ECO:0000256" key="12">
    <source>
        <dbReference type="SAM" id="MobiDB-lite"/>
    </source>
</evidence>
<evidence type="ECO:0000256" key="2">
    <source>
        <dbReference type="ARBA" id="ARBA00022723"/>
    </source>
</evidence>
<sequence length="2915" mass="333260">MGLQVDDAFIQVEEHRPKPSISVAGGIPVIDLSPLLANPIPDERDQPLPAALLGLVAELGKAFKDWGFFQVVNHGVPAVLLDRVYSAARDFFALPSEEKLRVRRGQENPVGYYDTEHTKNVRDWKEVFDFTANEPLRIDTTADSGEILTDLFWNQWPANPPDFRKACEEHTKALENLAFQLLELMSLSLGLPAKHLNDFFKEHTSFSRLNFYPPCPTPDLALGVGRHKDPGALTILAQDDVGGLDVKRKTDGEWVRVKPIPNAYIINLGDITQVWSNDEYESVEHRVSVNSERERFSFPFFFNPARETIIRPLNELTSEQNPAKYEAYNWDQFLKARNASNFKKLQIYFRISRLQILFFNSSLRMLRDLRFFRRNYGKDHPADGNNENLPADLENSSALQLEQDPTRPPLHTIQEPAHEETLWTRKHEKTPNKSQVRGPDALFQFRTPEKVAAAKHRFGSAPKIEQHRPTCPAANGEDSIHRGALQLLPPPPPPPGGKASSVHSGTSSAQSTPTKSVSKPTFNGFTSSRAPGHGGTTRAMNLAFGLKGAPMSSVPPHVYAPAETPHFELKENPSFWMEHNVQVVIRVRPINTVERNLHGNSRCVKQESAQSITWIGQPEAHFMFDYVACETVNQEMLFRVAGLPVIENCISGYNSCVFAYGQTGTGKTYTMLGEINDLQIRPSTHRGMTPRIFEFLFARIKAEEESRRDEKLQYSCRCSFLEIYNEQITDLLDPSSTNLLIREDLRKGVYVENLTEFEVESVNDILKLLIQGAANRKVAATNMNRESSRSHCVFTCTIESRWEKDSSINLRFARLNLVDLAGSERQKLSGAEGDRLKEAANINKSLSTLGHVIMILADVANGRQKHVPYRDSKLTFLLQDSLGGNSKTVIIANVSPSICSANETLSTLKFAQRAKLIQNNAVVNEDASGEVVALQHQIQLLKEELSFLKRQNISRSLSFRATALEDTDYDAFSSQKLPGSQTNFNQLHDNEASCSVRVSTKKLKSLETTLAGALRREKMADTAVKQLEAEILQLNRLVRQREENTQGSKMMIKFREDKIHRMEALLNGLVTPDSYLLEENNGLSEEIKLLQAKVDRNPEVTRFALENIRLLEQLRKFQDFYEEGERDLLLAEVCELRNQLLQVLDGKSQQEKDPKSDLDVQATKCIQCSDIISDDESLRTEIRRVSLELEDCRSKLKSCLEINRKLTRETNNLNTELKNIKAVNLNRKNAETQDTLRKDFCFTLPKEDSHSYIMANAEEILNMELELDILKIIIGEERSSRIEVEERAIQAGGELSEAKEQLLHFSKSYDEIIDELKDARSVIEALESQHVLSINELEELRENNIRLTDVTKKQEQEIYTLRKQLASNFDGGHNQAVVHETIRDDFPESRKSPLQEKLKKVQISLDKALKLNMRYQTDQVSQTSNEREMDEIRRQAEIETVEVIVCLQEELEALHQQVDVSNKNELVAKELLMRLESKNKEQDDKLHQLSIENKKLTEVAEEKEQNLKFILEDWQQLSFEIADLLENGNADLDKASYEVASISDTFSQRSWIAERFGKIIQDISERNSLIEKLQKNLEDAYNVRHDMEWKLRSLRGAMLAISEAQQQESVENENKILHLTSLLSEKSSIISELKSKVEDAEERFRKAEICATVAFITVNRFSDASEVQLQAVNEAESQLRELKKHAMLAISEAQQQESVEKVNEILHLTSLLSEKSSIISELKSKVEDAEERFRKAEICATVAFITVNRFSDASEVQLQAVNEAESQLRELKKHAMLQEQISLHADSKERLRDLEVLNLDNHWTNEEESVTPLSTADDLIEAKMKLEDFQMKINNLQCCINRYSEKGSNTVEATRPNEQTLENQANIQASQYDITSVQNNSKNVPCRVQNLMGKSPNNSECRYLAENEPEREKTIVILRREIESALESVTKVQSQMVKLIDEKDEFKKSVSASRDSIKCLTAEVLRLNLDILNKEKVFEFKLLELDQKLKNIQGNAMAYNCFWRKEKEWLEHEICDLKSVAAEKTIEASDLLIKIEEVQETMQEADVTVNALLEANETAKFEIERLRKNEISLKHENSCLESTLHNLQASLHEKDEKLECTQKSYQSNLMEAIDLASTVEDEFVKLKDSISEKFDFIKSNVNDLKSEMLRHLEHARVWLEESCLDIIGKDCALSVLHICHIGYLLERITGLNAENCLLQCGLSESNSLISNLKDHNMKVKKELQMCSILRGKLLSDINNSFVRITKKEEETSELSSRLNLLEKRISGLQLIEETMLDRSNSFTADLDVLKEELDANKEIAFRFVQEKITKENEELKKQLEDTLVLLNEVWVSNGTLREELEKESKEKIEVKERLENEVSDLNILLIQKNHLLEDLGNIKYEKLEMAQSHLEEKEAVSAGPRLENLFMENEELKLQLINKSKMLEEVKCMNEVLGNNLSKVLNENAGSVERLEKELFDVSILLEQRNHHIMELHKDISKITDQRNHVQSKYEKNEALAKASQEELFTENEHLKLQMERLSRMLDELQSINQGLQEDLGDKVNTIEMLEKELLDLNNILCSRSHPFREFQKKLTETTNLKEKLESEVSILKEKLEMTEAVATEARQIAEERKVYAQEREKEVMLLERSIKELECTIEELIDLNNLLGNRSLLLMELQKEMAEITNLKEKLESELSILKEKLEMTEALAEENEAIAIEARQIAEERKVFAQEREDEVMLLERSVEELECTINALQEQVRIVKEEAERQGLQRNELEMDHEAMRHSENTCYATGTGFDDLSRNLKKKAAELEEAQQNIRLLEKEVVEKKGEIAECKSHISELNLHAEAQAREYKLKFKELEVLALKVKSEEISVGSTKSEKCTGKSRGSGSPFKCIGLGLAQQVNAEKDEELTASRRQIEELEALVASQQKQVLHFLCF</sequence>
<dbReference type="Pfam" id="PF00225">
    <property type="entry name" value="Kinesin"/>
    <property type="match status" value="1"/>
</dbReference>
<dbReference type="PRINTS" id="PR00380">
    <property type="entry name" value="KINESINHEAVY"/>
</dbReference>
<dbReference type="OrthoDB" id="3176171at2759"/>
<keyword evidence="5" id="KW-0560">Oxidoreductase</keyword>
<evidence type="ECO:0000313" key="15">
    <source>
        <dbReference type="EMBL" id="PKA54315.1"/>
    </source>
</evidence>
<dbReference type="EMBL" id="KZ451982">
    <property type="protein sequence ID" value="PKA54315.1"/>
    <property type="molecule type" value="Genomic_DNA"/>
</dbReference>
<dbReference type="FunFam" id="2.60.120.330:FF:000012">
    <property type="entry name" value="Gibberellin 20 oxidase 1"/>
    <property type="match status" value="1"/>
</dbReference>
<reference evidence="15 16" key="1">
    <citation type="journal article" date="2017" name="Nature">
        <title>The Apostasia genome and the evolution of orchids.</title>
        <authorList>
            <person name="Zhang G.Q."/>
            <person name="Liu K.W."/>
            <person name="Li Z."/>
            <person name="Lohaus R."/>
            <person name="Hsiao Y.Y."/>
            <person name="Niu S.C."/>
            <person name="Wang J.Y."/>
            <person name="Lin Y.C."/>
            <person name="Xu Q."/>
            <person name="Chen L.J."/>
            <person name="Yoshida K."/>
            <person name="Fujiwara S."/>
            <person name="Wang Z.W."/>
            <person name="Zhang Y.Q."/>
            <person name="Mitsuda N."/>
            <person name="Wang M."/>
            <person name="Liu G.H."/>
            <person name="Pecoraro L."/>
            <person name="Huang H.X."/>
            <person name="Xiao X.J."/>
            <person name="Lin M."/>
            <person name="Wu X.Y."/>
            <person name="Wu W.L."/>
            <person name="Chen Y.Y."/>
            <person name="Chang S.B."/>
            <person name="Sakamoto S."/>
            <person name="Ohme-Takagi M."/>
            <person name="Yagi M."/>
            <person name="Zeng S.J."/>
            <person name="Shen C.Y."/>
            <person name="Yeh C.M."/>
            <person name="Luo Y.B."/>
            <person name="Tsai W.C."/>
            <person name="Van de Peer Y."/>
            <person name="Liu Z.J."/>
        </authorList>
    </citation>
    <scope>NUCLEOTIDE SEQUENCE [LARGE SCALE GENOMIC DNA]</scope>
    <source>
        <strain evidence="16">cv. Shenzhen</strain>
        <tissue evidence="15">Stem</tissue>
    </source>
</reference>
<dbReference type="InterPro" id="IPR027443">
    <property type="entry name" value="IPNS-like_sf"/>
</dbReference>
<feature type="coiled-coil region" evidence="11">
    <location>
        <begin position="1203"/>
        <end position="1233"/>
    </location>
</feature>
<dbReference type="GO" id="GO:0008017">
    <property type="term" value="F:microtubule binding"/>
    <property type="evidence" value="ECO:0007669"/>
    <property type="project" value="InterPro"/>
</dbReference>
<keyword evidence="7 11" id="KW-0175">Coiled coil</keyword>
<dbReference type="InterPro" id="IPR005123">
    <property type="entry name" value="Oxoglu/Fe-dep_dioxygenase_dom"/>
</dbReference>
<feature type="coiled-coil region" evidence="11">
    <location>
        <begin position="2501"/>
        <end position="2748"/>
    </location>
</feature>
<dbReference type="PANTHER" id="PTHR37739">
    <property type="entry name" value="KINESIN-LIKE PROTEIN KIN-12D"/>
    <property type="match status" value="1"/>
</dbReference>
<name>A0A2I0AFL8_9ASPA</name>
<dbReference type="Gene3D" id="2.60.120.330">
    <property type="entry name" value="B-lactam Antibiotic, Isopenicillin N Synthase, Chain"/>
    <property type="match status" value="1"/>
</dbReference>